<evidence type="ECO:0000313" key="5">
    <source>
        <dbReference type="Proteomes" id="UP000663870"/>
    </source>
</evidence>
<dbReference type="AlphaFoldDB" id="A0A813UA78"/>
<comment type="caution">
    <text evidence="1">The sequence shown here is derived from an EMBL/GenBank/DDBJ whole genome shotgun (WGS) entry which is preliminary data.</text>
</comment>
<dbReference type="Proteomes" id="UP000663870">
    <property type="component" value="Unassembled WGS sequence"/>
</dbReference>
<dbReference type="Proteomes" id="UP000663854">
    <property type="component" value="Unassembled WGS sequence"/>
</dbReference>
<reference evidence="1" key="1">
    <citation type="submission" date="2021-02" db="EMBL/GenBank/DDBJ databases">
        <authorList>
            <person name="Nowell W R."/>
        </authorList>
    </citation>
    <scope>NUCLEOTIDE SEQUENCE</scope>
</reference>
<dbReference type="EMBL" id="CAJNOH010000057">
    <property type="protein sequence ID" value="CAF0820554.1"/>
    <property type="molecule type" value="Genomic_DNA"/>
</dbReference>
<dbReference type="EMBL" id="CAJNOL010000604">
    <property type="protein sequence ID" value="CAF1134766.1"/>
    <property type="molecule type" value="Genomic_DNA"/>
</dbReference>
<evidence type="ECO:0000313" key="4">
    <source>
        <dbReference type="Proteomes" id="UP000663854"/>
    </source>
</evidence>
<dbReference type="EMBL" id="CAJNOL010000622">
    <property type="protein sequence ID" value="CAF1141831.1"/>
    <property type="molecule type" value="Genomic_DNA"/>
</dbReference>
<evidence type="ECO:0000313" key="3">
    <source>
        <dbReference type="EMBL" id="CAF1141831.1"/>
    </source>
</evidence>
<keyword evidence="5" id="KW-1185">Reference proteome</keyword>
<sequence length="162" mass="18998">MKFCFVLATELVDCRFKGYDKTLIDTVISHTERHCGSNENIAYTKEDIADFHFDFNIKHENEGYYEYVVRLYNALVDVRLVVYIKYLIKKNIYSEINDTITLLCPIFLTLPAWFTFLISNNSLRNISSLIGHDYLQIKHVSNIHSGIYTCRITTNDENEDYS</sequence>
<gene>
    <name evidence="2" type="ORF">JXQ802_LOCUS20893</name>
    <name evidence="3" type="ORF">JXQ802_LOCUS21259</name>
    <name evidence="1" type="ORF">PYM288_LOCUS5563</name>
</gene>
<proteinExistence type="predicted"/>
<evidence type="ECO:0008006" key="6">
    <source>
        <dbReference type="Google" id="ProtNLM"/>
    </source>
</evidence>
<name>A0A813UA78_9BILA</name>
<evidence type="ECO:0000313" key="2">
    <source>
        <dbReference type="EMBL" id="CAF1134766.1"/>
    </source>
</evidence>
<evidence type="ECO:0000313" key="1">
    <source>
        <dbReference type="EMBL" id="CAF0820554.1"/>
    </source>
</evidence>
<dbReference type="SUPFAM" id="SSF48726">
    <property type="entry name" value="Immunoglobulin"/>
    <property type="match status" value="1"/>
</dbReference>
<accession>A0A813UA78</accession>
<organism evidence="1 4">
    <name type="scientific">Rotaria sordida</name>
    <dbReference type="NCBI Taxonomy" id="392033"/>
    <lineage>
        <taxon>Eukaryota</taxon>
        <taxon>Metazoa</taxon>
        <taxon>Spiralia</taxon>
        <taxon>Gnathifera</taxon>
        <taxon>Rotifera</taxon>
        <taxon>Eurotatoria</taxon>
        <taxon>Bdelloidea</taxon>
        <taxon>Philodinida</taxon>
        <taxon>Philodinidae</taxon>
        <taxon>Rotaria</taxon>
    </lineage>
</organism>
<protein>
    <recommendedName>
        <fullName evidence="6">Ig-like domain-containing protein</fullName>
    </recommendedName>
</protein>
<dbReference type="InterPro" id="IPR036179">
    <property type="entry name" value="Ig-like_dom_sf"/>
</dbReference>